<dbReference type="EMBL" id="CCYA01000389">
    <property type="protein sequence ID" value="CEH19503.1"/>
    <property type="molecule type" value="Genomic_DNA"/>
</dbReference>
<dbReference type="InterPro" id="IPR029063">
    <property type="entry name" value="SAM-dependent_MTases_sf"/>
</dbReference>
<dbReference type="InterPro" id="IPR019410">
    <property type="entry name" value="Methyltransf_16"/>
</dbReference>
<proteinExistence type="predicted"/>
<evidence type="ECO:0000313" key="3">
    <source>
        <dbReference type="Proteomes" id="UP000054845"/>
    </source>
</evidence>
<accession>A0A0P1BS49</accession>
<dbReference type="PANTHER" id="PTHR14614:SF147">
    <property type="entry name" value="S-ADENOSYLMETHIONINE-DEPENDENT METHYLTRANSFERASE OF THE SEVEN BETA-STRAND FAMILY"/>
    <property type="match status" value="1"/>
</dbReference>
<dbReference type="Pfam" id="PF10294">
    <property type="entry name" value="Methyltransf_16"/>
    <property type="match status" value="1"/>
</dbReference>
<dbReference type="GO" id="GO:0032259">
    <property type="term" value="P:methylation"/>
    <property type="evidence" value="ECO:0007669"/>
    <property type="project" value="UniProtKB-KW"/>
</dbReference>
<dbReference type="STRING" id="401625.A0A0P1BS49"/>
<keyword evidence="2" id="KW-0808">Transferase</keyword>
<evidence type="ECO:0000256" key="1">
    <source>
        <dbReference type="SAM" id="MobiDB-lite"/>
    </source>
</evidence>
<dbReference type="PANTHER" id="PTHR14614">
    <property type="entry name" value="HEPATOCELLULAR CARCINOMA-ASSOCIATED ANTIGEN"/>
    <property type="match status" value="1"/>
</dbReference>
<keyword evidence="2" id="KW-0489">Methyltransferase</keyword>
<dbReference type="GO" id="GO:0008757">
    <property type="term" value="F:S-adenosylmethionine-dependent methyltransferase activity"/>
    <property type="evidence" value="ECO:0007669"/>
    <property type="project" value="UniProtKB-ARBA"/>
</dbReference>
<dbReference type="Proteomes" id="UP000054845">
    <property type="component" value="Unassembled WGS sequence"/>
</dbReference>
<dbReference type="OrthoDB" id="433955at2759"/>
<evidence type="ECO:0000313" key="2">
    <source>
        <dbReference type="EMBL" id="CEH19503.1"/>
    </source>
</evidence>
<name>A0A0P1BS49_9BASI</name>
<keyword evidence="3" id="KW-1185">Reference proteome</keyword>
<dbReference type="SUPFAM" id="SSF53335">
    <property type="entry name" value="S-adenosyl-L-methionine-dependent methyltransferases"/>
    <property type="match status" value="1"/>
</dbReference>
<dbReference type="AlphaFoldDB" id="A0A0P1BS49"/>
<dbReference type="Gene3D" id="3.40.50.150">
    <property type="entry name" value="Vaccinia Virus protein VP39"/>
    <property type="match status" value="1"/>
</dbReference>
<protein>
    <submittedName>
        <fullName evidence="2">Putative N2,N2-dimethylguanosine tRNA methyltransferase</fullName>
    </submittedName>
</protein>
<organism evidence="2 3">
    <name type="scientific">Ceraceosorus bombacis</name>
    <dbReference type="NCBI Taxonomy" id="401625"/>
    <lineage>
        <taxon>Eukaryota</taxon>
        <taxon>Fungi</taxon>
        <taxon>Dikarya</taxon>
        <taxon>Basidiomycota</taxon>
        <taxon>Ustilaginomycotina</taxon>
        <taxon>Exobasidiomycetes</taxon>
        <taxon>Ceraceosorales</taxon>
        <taxon>Ceraceosoraceae</taxon>
        <taxon>Ceraceosorus</taxon>
    </lineage>
</organism>
<reference evidence="2 3" key="1">
    <citation type="submission" date="2014-09" db="EMBL/GenBank/DDBJ databases">
        <authorList>
            <person name="Magalhaes I.L.F."/>
            <person name="Oliveira U."/>
            <person name="Santos F.R."/>
            <person name="Vidigal T.H.D.A."/>
            <person name="Brescovit A.D."/>
            <person name="Santos A.J."/>
        </authorList>
    </citation>
    <scope>NUCLEOTIDE SEQUENCE [LARGE SCALE GENOMIC DNA]</scope>
</reference>
<feature type="region of interest" description="Disordered" evidence="1">
    <location>
        <begin position="1"/>
        <end position="20"/>
    </location>
</feature>
<sequence>MTVEDVAHPSSRTAREHGPYFIPSVHLPPLKHRPRGPVLAQALSHLALALRLDGHENVHVPKLQRASANRADALDKSDLTDPIQAQAQDSLVQFEAAAEDHETSQAENLFELRYSRIWLSALVKTGLSWVDDEPTRAENADEDVTVLLDRATELLSACAGKSASGPVFRIYHFDSPVGSLAVKVRDGTLTADALGSRTWGSASMLAQHLMSPFCKLINERKPHGKTSLIQILELGAGTGLVGLAIAALVQRMKHNVRANVCLTDFHPDVLENLAFNVRQNFASDPAGSTGPSVQPQVSVAHLDWSQVSKEAARDQSQNLTDDHRQALSAHPQHDMILAADCCYERHHALWLRATVERYLSREYVLGNDHCNGEYPLGALHLLNAIRATHSHESRAIEEAFPAVAESMRGQSDRLKRTSLQLRVVHQMDFEGYDDFGPPTLRLDVPLDRIIKFGGVKSL</sequence>